<gene>
    <name evidence="1" type="ORF">ACJMK2_015477</name>
</gene>
<protein>
    <submittedName>
        <fullName evidence="1">Uncharacterized protein</fullName>
    </submittedName>
</protein>
<comment type="caution">
    <text evidence="1">The sequence shown here is derived from an EMBL/GenBank/DDBJ whole genome shotgun (WGS) entry which is preliminary data.</text>
</comment>
<accession>A0ABD3UU49</accession>
<sequence>MTAEALTTRLNRERLAALKKFIPLRDSVREKLQRRQEAQTDFTLESEQLFSPITSATKAVTTAAERAIWGEIPDLEKDTTKTHRKETPLLGVL</sequence>
<dbReference type="Proteomes" id="UP001634394">
    <property type="component" value="Unassembled WGS sequence"/>
</dbReference>
<keyword evidence="2" id="KW-1185">Reference proteome</keyword>
<organism evidence="1 2">
    <name type="scientific">Sinanodonta woodiana</name>
    <name type="common">Chinese pond mussel</name>
    <name type="synonym">Anodonta woodiana</name>
    <dbReference type="NCBI Taxonomy" id="1069815"/>
    <lineage>
        <taxon>Eukaryota</taxon>
        <taxon>Metazoa</taxon>
        <taxon>Spiralia</taxon>
        <taxon>Lophotrochozoa</taxon>
        <taxon>Mollusca</taxon>
        <taxon>Bivalvia</taxon>
        <taxon>Autobranchia</taxon>
        <taxon>Heteroconchia</taxon>
        <taxon>Palaeoheterodonta</taxon>
        <taxon>Unionida</taxon>
        <taxon>Unionoidea</taxon>
        <taxon>Unionidae</taxon>
        <taxon>Unioninae</taxon>
        <taxon>Sinanodonta</taxon>
    </lineage>
</organism>
<proteinExistence type="predicted"/>
<name>A0ABD3UU49_SINWO</name>
<reference evidence="1 2" key="1">
    <citation type="submission" date="2024-11" db="EMBL/GenBank/DDBJ databases">
        <title>Chromosome-level genome assembly of the freshwater bivalve Anodonta woodiana.</title>
        <authorList>
            <person name="Chen X."/>
        </authorList>
    </citation>
    <scope>NUCLEOTIDE SEQUENCE [LARGE SCALE GENOMIC DNA]</scope>
    <source>
        <strain evidence="1">MN2024</strain>
        <tissue evidence="1">Gills</tissue>
    </source>
</reference>
<evidence type="ECO:0000313" key="2">
    <source>
        <dbReference type="Proteomes" id="UP001634394"/>
    </source>
</evidence>
<dbReference type="AlphaFoldDB" id="A0ABD3UU49"/>
<evidence type="ECO:0000313" key="1">
    <source>
        <dbReference type="EMBL" id="KAL3851767.1"/>
    </source>
</evidence>
<dbReference type="EMBL" id="JBJQND010000015">
    <property type="protein sequence ID" value="KAL3851767.1"/>
    <property type="molecule type" value="Genomic_DNA"/>
</dbReference>